<dbReference type="SUPFAM" id="SSF53850">
    <property type="entry name" value="Periplasmic binding protein-like II"/>
    <property type="match status" value="1"/>
</dbReference>
<dbReference type="Proteomes" id="UP000248597">
    <property type="component" value="Unassembled WGS sequence"/>
</dbReference>
<dbReference type="InterPro" id="IPR005119">
    <property type="entry name" value="LysR_subst-bd"/>
</dbReference>
<dbReference type="InterPro" id="IPR036388">
    <property type="entry name" value="WH-like_DNA-bd_sf"/>
</dbReference>
<evidence type="ECO:0000313" key="6">
    <source>
        <dbReference type="EMBL" id="PZQ22964.1"/>
    </source>
</evidence>
<dbReference type="Pfam" id="PF03466">
    <property type="entry name" value="LysR_substrate"/>
    <property type="match status" value="1"/>
</dbReference>
<evidence type="ECO:0000313" key="7">
    <source>
        <dbReference type="Proteomes" id="UP000248597"/>
    </source>
</evidence>
<dbReference type="InterPro" id="IPR036390">
    <property type="entry name" value="WH_DNA-bd_sf"/>
</dbReference>
<protein>
    <submittedName>
        <fullName evidence="6">LysR family transcriptional regulator</fullName>
    </submittedName>
</protein>
<proteinExistence type="inferred from homology"/>
<keyword evidence="4" id="KW-0804">Transcription</keyword>
<evidence type="ECO:0000259" key="5">
    <source>
        <dbReference type="PROSITE" id="PS50931"/>
    </source>
</evidence>
<reference evidence="6 7" key="1">
    <citation type="submission" date="2017-08" db="EMBL/GenBank/DDBJ databases">
        <title>Infants hospitalized years apart are colonized by the same room-sourced microbial strains.</title>
        <authorList>
            <person name="Brooks B."/>
            <person name="Olm M.R."/>
            <person name="Firek B.A."/>
            <person name="Baker R."/>
            <person name="Thomas B.C."/>
            <person name="Morowitz M.J."/>
            <person name="Banfield J.F."/>
        </authorList>
    </citation>
    <scope>NUCLEOTIDE SEQUENCE [LARGE SCALE GENOMIC DNA]</scope>
    <source>
        <strain evidence="6">S2_005_003_R2_47</strain>
    </source>
</reference>
<dbReference type="GO" id="GO:0003700">
    <property type="term" value="F:DNA-binding transcription factor activity"/>
    <property type="evidence" value="ECO:0007669"/>
    <property type="project" value="InterPro"/>
</dbReference>
<comment type="similarity">
    <text evidence="1">Belongs to the LysR transcriptional regulatory family.</text>
</comment>
<dbReference type="Gene3D" id="3.40.190.290">
    <property type="match status" value="1"/>
</dbReference>
<dbReference type="FunFam" id="1.10.10.10:FF:000001">
    <property type="entry name" value="LysR family transcriptional regulator"/>
    <property type="match status" value="1"/>
</dbReference>
<name>A0A2W5L3K6_SPHMC</name>
<dbReference type="CDD" id="cd08422">
    <property type="entry name" value="PBP2_CrgA_like"/>
    <property type="match status" value="1"/>
</dbReference>
<keyword evidence="3" id="KW-0238">DNA-binding</keyword>
<evidence type="ECO:0000256" key="3">
    <source>
        <dbReference type="ARBA" id="ARBA00023125"/>
    </source>
</evidence>
<dbReference type="PANTHER" id="PTHR30537">
    <property type="entry name" value="HTH-TYPE TRANSCRIPTIONAL REGULATOR"/>
    <property type="match status" value="1"/>
</dbReference>
<dbReference type="PANTHER" id="PTHR30537:SF5">
    <property type="entry name" value="HTH-TYPE TRANSCRIPTIONAL ACTIVATOR TTDR-RELATED"/>
    <property type="match status" value="1"/>
</dbReference>
<evidence type="ECO:0000256" key="1">
    <source>
        <dbReference type="ARBA" id="ARBA00009437"/>
    </source>
</evidence>
<evidence type="ECO:0000256" key="2">
    <source>
        <dbReference type="ARBA" id="ARBA00023015"/>
    </source>
</evidence>
<dbReference type="EMBL" id="QFPJ01000010">
    <property type="protein sequence ID" value="PZQ22964.1"/>
    <property type="molecule type" value="Genomic_DNA"/>
</dbReference>
<organism evidence="6 7">
    <name type="scientific">Sphingopyxis macrogoltabida</name>
    <name type="common">Sphingomonas macrogoltabidus</name>
    <dbReference type="NCBI Taxonomy" id="33050"/>
    <lineage>
        <taxon>Bacteria</taxon>
        <taxon>Pseudomonadati</taxon>
        <taxon>Pseudomonadota</taxon>
        <taxon>Alphaproteobacteria</taxon>
        <taxon>Sphingomonadales</taxon>
        <taxon>Sphingomonadaceae</taxon>
        <taxon>Sphingopyxis</taxon>
    </lineage>
</organism>
<accession>A0A2W5L3K6</accession>
<dbReference type="Gene3D" id="1.10.10.10">
    <property type="entry name" value="Winged helix-like DNA-binding domain superfamily/Winged helix DNA-binding domain"/>
    <property type="match status" value="1"/>
</dbReference>
<gene>
    <name evidence="6" type="ORF">DI569_05920</name>
</gene>
<feature type="domain" description="HTH lysR-type" evidence="5">
    <location>
        <begin position="4"/>
        <end position="61"/>
    </location>
</feature>
<dbReference type="AlphaFoldDB" id="A0A2W5L3K6"/>
<dbReference type="InterPro" id="IPR000847">
    <property type="entry name" value="LysR_HTH_N"/>
</dbReference>
<dbReference type="GO" id="GO:0043565">
    <property type="term" value="F:sequence-specific DNA binding"/>
    <property type="evidence" value="ECO:0007669"/>
    <property type="project" value="TreeGrafter"/>
</dbReference>
<comment type="caution">
    <text evidence="6">The sequence shown here is derived from an EMBL/GenBank/DDBJ whole genome shotgun (WGS) entry which is preliminary data.</text>
</comment>
<sequence length="311" mass="32534">MALPDYEGWACFVAVADGGSFTAAAAALGISKASVSKAVTRLESALGISLFHRSSRSVTLSTAGAGLVDEARAMVAAAMAATEAARGDRRDLAGPIRLAAPMSFGIKVLGPPLATFLETHPAVEIDVILSDARTDLVAEGVDLALRISRMDDSSLLARTIAPVAASVVASPSYLDRHGTPRHPLELASHRLVGYGHRERALPLHFERAGEQATVVPSGPLFANNGDIVVPLLVAGGGIAFLPDFIAEEELASGALVRILTDWSPPPSYLHLLSPPSRLRPARVTALADFLVDALKRSCSGAYADHMARRPG</sequence>
<keyword evidence="2" id="KW-0805">Transcription regulation</keyword>
<dbReference type="GO" id="GO:0006351">
    <property type="term" value="P:DNA-templated transcription"/>
    <property type="evidence" value="ECO:0007669"/>
    <property type="project" value="TreeGrafter"/>
</dbReference>
<dbReference type="Pfam" id="PF00126">
    <property type="entry name" value="HTH_1"/>
    <property type="match status" value="1"/>
</dbReference>
<dbReference type="PROSITE" id="PS50931">
    <property type="entry name" value="HTH_LYSR"/>
    <property type="match status" value="1"/>
</dbReference>
<evidence type="ECO:0000256" key="4">
    <source>
        <dbReference type="ARBA" id="ARBA00023163"/>
    </source>
</evidence>
<dbReference type="PRINTS" id="PR00039">
    <property type="entry name" value="HTHLYSR"/>
</dbReference>
<dbReference type="InterPro" id="IPR058163">
    <property type="entry name" value="LysR-type_TF_proteobact-type"/>
</dbReference>
<dbReference type="SUPFAM" id="SSF46785">
    <property type="entry name" value="Winged helix' DNA-binding domain"/>
    <property type="match status" value="1"/>
</dbReference>